<comment type="caution">
    <text evidence="2">The sequence shown here is derived from an EMBL/GenBank/DDBJ whole genome shotgun (WGS) entry which is preliminary data.</text>
</comment>
<accession>A0A8H9LF95</accession>
<evidence type="ECO:0000313" key="2">
    <source>
        <dbReference type="EMBL" id="GGO95316.1"/>
    </source>
</evidence>
<feature type="region of interest" description="Disordered" evidence="1">
    <location>
        <begin position="60"/>
        <end position="108"/>
    </location>
</feature>
<sequence length="108" mass="12297">MVAGQWVLRSELDWMREPVFDHGHGPERPKPHSCYVELERHPRDPEFIPDWMAAGAAQWEKRQAALARRRERDRARRAAKRAEKAAKQTEQTGDTTTGQAPSAPMAPA</sequence>
<name>A0A8H9LF95_9ACTO</name>
<dbReference type="RefSeq" id="WP_233129472.1">
    <property type="nucleotide sequence ID" value="NZ_MVIV01000002.1"/>
</dbReference>
<keyword evidence="3" id="KW-1185">Reference proteome</keyword>
<feature type="compositionally biased region" description="Basic and acidic residues" evidence="1">
    <location>
        <begin position="60"/>
        <end position="87"/>
    </location>
</feature>
<proteinExistence type="predicted"/>
<dbReference type="AlphaFoldDB" id="A0A8H9LF95"/>
<organism evidence="2 3">
    <name type="scientific">Actinomyces gaoshouyii</name>
    <dbReference type="NCBI Taxonomy" id="1960083"/>
    <lineage>
        <taxon>Bacteria</taxon>
        <taxon>Bacillati</taxon>
        <taxon>Actinomycetota</taxon>
        <taxon>Actinomycetes</taxon>
        <taxon>Actinomycetales</taxon>
        <taxon>Actinomycetaceae</taxon>
        <taxon>Actinomyces</taxon>
    </lineage>
</organism>
<protein>
    <submittedName>
        <fullName evidence="2">Uncharacterized protein</fullName>
    </submittedName>
</protein>
<gene>
    <name evidence="2" type="ORF">GCM10011612_02870</name>
</gene>
<reference evidence="2" key="2">
    <citation type="submission" date="2020-09" db="EMBL/GenBank/DDBJ databases">
        <authorList>
            <person name="Sun Q."/>
            <person name="Zhou Y."/>
        </authorList>
    </citation>
    <scope>NUCLEOTIDE SEQUENCE</scope>
    <source>
        <strain evidence="2">CGMCC 4.7372</strain>
    </source>
</reference>
<evidence type="ECO:0000256" key="1">
    <source>
        <dbReference type="SAM" id="MobiDB-lite"/>
    </source>
</evidence>
<dbReference type="EMBL" id="BMNJ01000001">
    <property type="protein sequence ID" value="GGO95316.1"/>
    <property type="molecule type" value="Genomic_DNA"/>
</dbReference>
<evidence type="ECO:0000313" key="3">
    <source>
        <dbReference type="Proteomes" id="UP000614239"/>
    </source>
</evidence>
<reference evidence="2" key="1">
    <citation type="journal article" date="2014" name="Int. J. Syst. Evol. Microbiol.">
        <title>Complete genome sequence of Corynebacterium casei LMG S-19264T (=DSM 44701T), isolated from a smear-ripened cheese.</title>
        <authorList>
            <consortium name="US DOE Joint Genome Institute (JGI-PGF)"/>
            <person name="Walter F."/>
            <person name="Albersmeier A."/>
            <person name="Kalinowski J."/>
            <person name="Ruckert C."/>
        </authorList>
    </citation>
    <scope>NUCLEOTIDE SEQUENCE</scope>
    <source>
        <strain evidence="2">CGMCC 4.7372</strain>
    </source>
</reference>
<dbReference type="Proteomes" id="UP000614239">
    <property type="component" value="Unassembled WGS sequence"/>
</dbReference>
<feature type="compositionally biased region" description="Low complexity" evidence="1">
    <location>
        <begin position="88"/>
        <end position="99"/>
    </location>
</feature>